<accession>A0AC58UCE0</accession>
<protein>
    <submittedName>
        <fullName evidence="2">Uncharacterized protein LOC142180113</fullName>
    </submittedName>
</protein>
<reference evidence="2" key="2">
    <citation type="submission" date="2025-08" db="UniProtKB">
        <authorList>
            <consortium name="RefSeq"/>
        </authorList>
    </citation>
    <scope>IDENTIFICATION</scope>
    <source>
        <tissue evidence="2">Leaf</tissue>
    </source>
</reference>
<evidence type="ECO:0000313" key="1">
    <source>
        <dbReference type="Proteomes" id="UP000790787"/>
    </source>
</evidence>
<name>A0AC58UCE0_TOBAC</name>
<dbReference type="RefSeq" id="XP_075107141.1">
    <property type="nucleotide sequence ID" value="XM_075251040.1"/>
</dbReference>
<dbReference type="Proteomes" id="UP000790787">
    <property type="component" value="Chromosome 4"/>
</dbReference>
<evidence type="ECO:0000313" key="2">
    <source>
        <dbReference type="RefSeq" id="XP_075107141.1"/>
    </source>
</evidence>
<keyword evidence="1" id="KW-1185">Reference proteome</keyword>
<reference evidence="1" key="1">
    <citation type="journal article" date="2014" name="Nat. Commun.">
        <title>The tobacco genome sequence and its comparison with those of tomato and potato.</title>
        <authorList>
            <person name="Sierro N."/>
            <person name="Battey J.N."/>
            <person name="Ouadi S."/>
            <person name="Bakaher N."/>
            <person name="Bovet L."/>
            <person name="Willig A."/>
            <person name="Goepfert S."/>
            <person name="Peitsch M.C."/>
            <person name="Ivanov N.V."/>
        </authorList>
    </citation>
    <scope>NUCLEOTIDE SEQUENCE [LARGE SCALE GENOMIC DNA]</scope>
</reference>
<gene>
    <name evidence="2" type="primary">LOC142180113</name>
</gene>
<sequence length="119" mass="13397">MILQLDDRSLAHPEGVIEDVLVQVGSFIFLVDFIILDYEPDQEVTFIFGPPFFATGRATIVACKGNMTMRVGDRVEVFNMYKALRLPTHYEELSMVFVVKSDVTSLVPCISPIVLLNEL</sequence>
<proteinExistence type="predicted"/>
<organism evidence="1 2">
    <name type="scientific">Nicotiana tabacum</name>
    <name type="common">Common tobacco</name>
    <dbReference type="NCBI Taxonomy" id="4097"/>
    <lineage>
        <taxon>Eukaryota</taxon>
        <taxon>Viridiplantae</taxon>
        <taxon>Streptophyta</taxon>
        <taxon>Embryophyta</taxon>
        <taxon>Tracheophyta</taxon>
        <taxon>Spermatophyta</taxon>
        <taxon>Magnoliopsida</taxon>
        <taxon>eudicotyledons</taxon>
        <taxon>Gunneridae</taxon>
        <taxon>Pentapetalae</taxon>
        <taxon>asterids</taxon>
        <taxon>lamiids</taxon>
        <taxon>Solanales</taxon>
        <taxon>Solanaceae</taxon>
        <taxon>Nicotianoideae</taxon>
        <taxon>Nicotianeae</taxon>
        <taxon>Nicotiana</taxon>
    </lineage>
</organism>